<organism evidence="1 2">
    <name type="scientific">Thelephora terrestris</name>
    <dbReference type="NCBI Taxonomy" id="56493"/>
    <lineage>
        <taxon>Eukaryota</taxon>
        <taxon>Fungi</taxon>
        <taxon>Dikarya</taxon>
        <taxon>Basidiomycota</taxon>
        <taxon>Agaricomycotina</taxon>
        <taxon>Agaricomycetes</taxon>
        <taxon>Thelephorales</taxon>
        <taxon>Thelephoraceae</taxon>
        <taxon>Thelephora</taxon>
    </lineage>
</organism>
<keyword evidence="2" id="KW-1185">Reference proteome</keyword>
<reference evidence="1" key="2">
    <citation type="submission" date="2020-11" db="EMBL/GenBank/DDBJ databases">
        <authorList>
            <consortium name="DOE Joint Genome Institute"/>
            <person name="Kuo A."/>
            <person name="Miyauchi S."/>
            <person name="Kiss E."/>
            <person name="Drula E."/>
            <person name="Kohler A."/>
            <person name="Sanchez-Garcia M."/>
            <person name="Andreopoulos B."/>
            <person name="Barry K.W."/>
            <person name="Bonito G."/>
            <person name="Buee M."/>
            <person name="Carver A."/>
            <person name="Chen C."/>
            <person name="Cichocki N."/>
            <person name="Clum A."/>
            <person name="Culley D."/>
            <person name="Crous P.W."/>
            <person name="Fauchery L."/>
            <person name="Girlanda M."/>
            <person name="Hayes R."/>
            <person name="Keri Z."/>
            <person name="Labutti K."/>
            <person name="Lipzen A."/>
            <person name="Lombard V."/>
            <person name="Magnuson J."/>
            <person name="Maillard F."/>
            <person name="Morin E."/>
            <person name="Murat C."/>
            <person name="Nolan M."/>
            <person name="Ohm R."/>
            <person name="Pangilinan J."/>
            <person name="Pereira M."/>
            <person name="Perotto S."/>
            <person name="Peter M."/>
            <person name="Riley R."/>
            <person name="Sitrit Y."/>
            <person name="Stielow B."/>
            <person name="Szollosi G."/>
            <person name="Zifcakova L."/>
            <person name="Stursova M."/>
            <person name="Spatafora J.W."/>
            <person name="Tedersoo L."/>
            <person name="Vaario L.-M."/>
            <person name="Yamada A."/>
            <person name="Yan M."/>
            <person name="Wang P."/>
            <person name="Xu J."/>
            <person name="Bruns T."/>
            <person name="Baldrian P."/>
            <person name="Vilgalys R."/>
            <person name="Henrissat B."/>
            <person name="Grigoriev I.V."/>
            <person name="Hibbett D."/>
            <person name="Nagy L.G."/>
            <person name="Martin F.M."/>
        </authorList>
    </citation>
    <scope>NUCLEOTIDE SEQUENCE</scope>
    <source>
        <strain evidence="1">UH-Tt-Lm1</strain>
    </source>
</reference>
<evidence type="ECO:0000313" key="1">
    <source>
        <dbReference type="EMBL" id="KAF9777343.1"/>
    </source>
</evidence>
<dbReference type="EMBL" id="WIUZ02000048">
    <property type="protein sequence ID" value="KAF9777343.1"/>
    <property type="molecule type" value="Genomic_DNA"/>
</dbReference>
<name>A0A9P6H4J4_9AGAM</name>
<proteinExistence type="predicted"/>
<gene>
    <name evidence="1" type="ORF">BJ322DRAFT_1025822</name>
</gene>
<sequence length="283" mass="30672">MLDLGLRGCRFARRGWGRGLRKESFEGGRGKGGGVEGREARFRGEREMWRQEEKGRVVCMGGVACVRVGGVVRVKKVKGDLIELLVTSGEGGNFEAVLLELVFDAGSDGELEGRSPTLGHSASVPRLLFRLSSQLRTGSHSGGLPRIVLPGPFLSARTLFSCFFNSFDFQLSLSLVVPLDPFFEYPICCLTSSRSSNPGPGGRDLLNLWVGLGRFQGFFTRFASSTRVFAELPQVVLCHLAFEDFTAILPALEAFEACSFSSGDGAVPRGGNQRWQGTALTTP</sequence>
<evidence type="ECO:0000313" key="2">
    <source>
        <dbReference type="Proteomes" id="UP000736335"/>
    </source>
</evidence>
<reference evidence="1" key="1">
    <citation type="journal article" date="2020" name="Nat. Commun.">
        <title>Large-scale genome sequencing of mycorrhizal fungi provides insights into the early evolution of symbiotic traits.</title>
        <authorList>
            <person name="Miyauchi S."/>
            <person name="Kiss E."/>
            <person name="Kuo A."/>
            <person name="Drula E."/>
            <person name="Kohler A."/>
            <person name="Sanchez-Garcia M."/>
            <person name="Morin E."/>
            <person name="Andreopoulos B."/>
            <person name="Barry K.W."/>
            <person name="Bonito G."/>
            <person name="Buee M."/>
            <person name="Carver A."/>
            <person name="Chen C."/>
            <person name="Cichocki N."/>
            <person name="Clum A."/>
            <person name="Culley D."/>
            <person name="Crous P.W."/>
            <person name="Fauchery L."/>
            <person name="Girlanda M."/>
            <person name="Hayes R.D."/>
            <person name="Keri Z."/>
            <person name="LaButti K."/>
            <person name="Lipzen A."/>
            <person name="Lombard V."/>
            <person name="Magnuson J."/>
            <person name="Maillard F."/>
            <person name="Murat C."/>
            <person name="Nolan M."/>
            <person name="Ohm R.A."/>
            <person name="Pangilinan J."/>
            <person name="Pereira M.F."/>
            <person name="Perotto S."/>
            <person name="Peter M."/>
            <person name="Pfister S."/>
            <person name="Riley R."/>
            <person name="Sitrit Y."/>
            <person name="Stielow J.B."/>
            <person name="Szollosi G."/>
            <person name="Zifcakova L."/>
            <person name="Stursova M."/>
            <person name="Spatafora J.W."/>
            <person name="Tedersoo L."/>
            <person name="Vaario L.M."/>
            <person name="Yamada A."/>
            <person name="Yan M."/>
            <person name="Wang P."/>
            <person name="Xu J."/>
            <person name="Bruns T."/>
            <person name="Baldrian P."/>
            <person name="Vilgalys R."/>
            <person name="Dunand C."/>
            <person name="Henrissat B."/>
            <person name="Grigoriev I.V."/>
            <person name="Hibbett D."/>
            <person name="Nagy L.G."/>
            <person name="Martin F.M."/>
        </authorList>
    </citation>
    <scope>NUCLEOTIDE SEQUENCE</scope>
    <source>
        <strain evidence="1">UH-Tt-Lm1</strain>
    </source>
</reference>
<comment type="caution">
    <text evidence="1">The sequence shown here is derived from an EMBL/GenBank/DDBJ whole genome shotgun (WGS) entry which is preliminary data.</text>
</comment>
<dbReference type="Proteomes" id="UP000736335">
    <property type="component" value="Unassembled WGS sequence"/>
</dbReference>
<protein>
    <submittedName>
        <fullName evidence="1">Uncharacterized protein</fullName>
    </submittedName>
</protein>
<dbReference type="AlphaFoldDB" id="A0A9P6H4J4"/>
<accession>A0A9P6H4J4</accession>